<evidence type="ECO:0000256" key="1">
    <source>
        <dbReference type="SAM" id="MobiDB-lite"/>
    </source>
</evidence>
<proteinExistence type="predicted"/>
<accession>Q08S90</accession>
<reference evidence="2 3" key="1">
    <citation type="submission" date="2006-04" db="EMBL/GenBank/DDBJ databases">
        <authorList>
            <person name="Nierman W.C."/>
        </authorList>
    </citation>
    <scope>NUCLEOTIDE SEQUENCE [LARGE SCALE GENOMIC DNA]</scope>
    <source>
        <strain evidence="2 3">DW4/3-1</strain>
    </source>
</reference>
<dbReference type="Proteomes" id="UP000032702">
    <property type="component" value="Unassembled WGS sequence"/>
</dbReference>
<evidence type="ECO:0000313" key="3">
    <source>
        <dbReference type="Proteomes" id="UP000032702"/>
    </source>
</evidence>
<dbReference type="AlphaFoldDB" id="Q08S90"/>
<dbReference type="EMBL" id="AAMD01000168">
    <property type="protein sequence ID" value="EAU63344.1"/>
    <property type="molecule type" value="Genomic_DNA"/>
</dbReference>
<name>Q08S90_STIAD</name>
<sequence>GSWVNIPFTEASSSTTFSSVRATKCTMAADSSEVVSTGAGSSAGAAGSTLCSASTISCPSRTRTRSPRCAPAFSIAIRINRSNNRPSTISPEMA</sequence>
<protein>
    <submittedName>
        <fullName evidence="2">Uncharacterized protein</fullName>
    </submittedName>
</protein>
<feature type="non-terminal residue" evidence="2">
    <location>
        <position position="1"/>
    </location>
</feature>
<comment type="caution">
    <text evidence="2">The sequence shown here is derived from an EMBL/GenBank/DDBJ whole genome shotgun (WGS) entry which is preliminary data.</text>
</comment>
<evidence type="ECO:0000313" key="2">
    <source>
        <dbReference type="EMBL" id="EAU63344.1"/>
    </source>
</evidence>
<gene>
    <name evidence="2" type="ORF">STIAU_6691</name>
</gene>
<feature type="region of interest" description="Disordered" evidence="1">
    <location>
        <begin position="36"/>
        <end position="66"/>
    </location>
</feature>
<organism evidence="2 3">
    <name type="scientific">Stigmatella aurantiaca (strain DW4/3-1)</name>
    <dbReference type="NCBI Taxonomy" id="378806"/>
    <lineage>
        <taxon>Bacteria</taxon>
        <taxon>Pseudomonadati</taxon>
        <taxon>Myxococcota</taxon>
        <taxon>Myxococcia</taxon>
        <taxon>Myxococcales</taxon>
        <taxon>Cystobacterineae</taxon>
        <taxon>Archangiaceae</taxon>
        <taxon>Stigmatella</taxon>
    </lineage>
</organism>